<accession>A0A1A5YI94</accession>
<proteinExistence type="predicted"/>
<evidence type="ECO:0000313" key="2">
    <source>
        <dbReference type="EMBL" id="OBR65125.1"/>
    </source>
</evidence>
<dbReference type="EMBL" id="LYPA01000064">
    <property type="protein sequence ID" value="OBR65125.1"/>
    <property type="molecule type" value="Genomic_DNA"/>
</dbReference>
<reference evidence="2 3" key="1">
    <citation type="submission" date="2016-05" db="EMBL/GenBank/DDBJ databases">
        <title>Paenibacillus oryzae. sp. nov., isolated from the rice root.</title>
        <authorList>
            <person name="Zhang J."/>
            <person name="Zhang X."/>
        </authorList>
    </citation>
    <scope>NUCLEOTIDE SEQUENCE [LARGE SCALE GENOMIC DNA]</scope>
    <source>
        <strain evidence="2 3">1DrF-4</strain>
    </source>
</reference>
<dbReference type="InterPro" id="IPR052018">
    <property type="entry name" value="PHP_domain"/>
</dbReference>
<dbReference type="AlphaFoldDB" id="A0A1A5YI94"/>
<sequence length="293" mass="31051">MTKLADLHSHTTASDGLHAPGEVVAMAVKAGLAAIAITDHDTIAGVAEAQAAGMKLGIQIVPGVELSTNAGGQDIHVLGYFTDNGNEQWLSRLIRLRGGRSHRNEEILSKLRQLGLPVQMADVHAAAMKRAGVGPESLSALTIGRPHIAQALIDNGFVSDMEEAFRVYLAEGAAAYVSQSRVHPLEAIGWIKEAGGVAVIAHPGLYGADELVEELCRSGADGVEVFHSDHGPAEEKRYSAMAKRCGILETGGSDFHGLRGNQSYHGDLGSRNVPLSRVEELEALRRQPSASHL</sequence>
<dbReference type="GO" id="GO:0035312">
    <property type="term" value="F:5'-3' DNA exonuclease activity"/>
    <property type="evidence" value="ECO:0007669"/>
    <property type="project" value="TreeGrafter"/>
</dbReference>
<dbReference type="GO" id="GO:0004534">
    <property type="term" value="F:5'-3' RNA exonuclease activity"/>
    <property type="evidence" value="ECO:0007669"/>
    <property type="project" value="TreeGrafter"/>
</dbReference>
<dbReference type="Gene3D" id="3.20.20.140">
    <property type="entry name" value="Metal-dependent hydrolases"/>
    <property type="match status" value="1"/>
</dbReference>
<evidence type="ECO:0000313" key="3">
    <source>
        <dbReference type="Proteomes" id="UP000092024"/>
    </source>
</evidence>
<organism evidence="2 3">
    <name type="scientific">Paenibacillus oryzae</name>
    <dbReference type="NCBI Taxonomy" id="1844972"/>
    <lineage>
        <taxon>Bacteria</taxon>
        <taxon>Bacillati</taxon>
        <taxon>Bacillota</taxon>
        <taxon>Bacilli</taxon>
        <taxon>Bacillales</taxon>
        <taxon>Paenibacillaceae</taxon>
        <taxon>Paenibacillus</taxon>
    </lineage>
</organism>
<dbReference type="PANTHER" id="PTHR42924:SF3">
    <property type="entry name" value="POLYMERASE_HISTIDINOL PHOSPHATASE N-TERMINAL DOMAIN-CONTAINING PROTEIN"/>
    <property type="match status" value="1"/>
</dbReference>
<dbReference type="InterPro" id="IPR003141">
    <property type="entry name" value="Pol/His_phosphatase_N"/>
</dbReference>
<dbReference type="OrthoDB" id="9804333at2"/>
<evidence type="ECO:0000259" key="1">
    <source>
        <dbReference type="SMART" id="SM00481"/>
    </source>
</evidence>
<dbReference type="SUPFAM" id="SSF89550">
    <property type="entry name" value="PHP domain-like"/>
    <property type="match status" value="1"/>
</dbReference>
<dbReference type="Pfam" id="PF02811">
    <property type="entry name" value="PHP"/>
    <property type="match status" value="1"/>
</dbReference>
<protein>
    <submittedName>
        <fullName evidence="2">Phosphatase</fullName>
    </submittedName>
</protein>
<dbReference type="Proteomes" id="UP000092024">
    <property type="component" value="Unassembled WGS sequence"/>
</dbReference>
<dbReference type="CDD" id="cd07438">
    <property type="entry name" value="PHP_HisPPase_AMP"/>
    <property type="match status" value="1"/>
</dbReference>
<dbReference type="InterPro" id="IPR016195">
    <property type="entry name" value="Pol/histidinol_Pase-like"/>
</dbReference>
<dbReference type="SMART" id="SM00481">
    <property type="entry name" value="POLIIIAc"/>
    <property type="match status" value="1"/>
</dbReference>
<keyword evidence="3" id="KW-1185">Reference proteome</keyword>
<dbReference type="InterPro" id="IPR004013">
    <property type="entry name" value="PHP_dom"/>
</dbReference>
<dbReference type="STRING" id="1844972.A7K91_04695"/>
<gene>
    <name evidence="2" type="ORF">A7K91_04695</name>
</gene>
<dbReference type="PANTHER" id="PTHR42924">
    <property type="entry name" value="EXONUCLEASE"/>
    <property type="match status" value="1"/>
</dbReference>
<name>A0A1A5YI94_9BACL</name>
<feature type="domain" description="Polymerase/histidinol phosphatase N-terminal" evidence="1">
    <location>
        <begin position="5"/>
        <end position="70"/>
    </location>
</feature>
<dbReference type="Gene3D" id="1.10.150.650">
    <property type="match status" value="1"/>
</dbReference>
<comment type="caution">
    <text evidence="2">The sequence shown here is derived from an EMBL/GenBank/DDBJ whole genome shotgun (WGS) entry which is preliminary data.</text>
</comment>